<dbReference type="PANTHER" id="PTHR30050">
    <property type="entry name" value="CHROMOSOMAL REPLICATION INITIATOR PROTEIN DNAA"/>
    <property type="match status" value="1"/>
</dbReference>
<dbReference type="RefSeq" id="WP_149794329.1">
    <property type="nucleotide sequence ID" value="NZ_QVER01000012.1"/>
</dbReference>
<dbReference type="CDD" id="cd00009">
    <property type="entry name" value="AAA"/>
    <property type="match status" value="1"/>
</dbReference>
<dbReference type="InterPro" id="IPR002611">
    <property type="entry name" value="IstB_ATP-bd"/>
</dbReference>
<gene>
    <name evidence="2" type="ORF">DWZ46_10240</name>
</gene>
<evidence type="ECO:0000313" key="3">
    <source>
        <dbReference type="Proteomes" id="UP000260991"/>
    </source>
</evidence>
<dbReference type="InterPro" id="IPR020591">
    <property type="entry name" value="Chromosome_initiator_DnaA-like"/>
</dbReference>
<dbReference type="Gene3D" id="3.40.50.300">
    <property type="entry name" value="P-loop containing nucleotide triphosphate hydrolases"/>
    <property type="match status" value="1"/>
</dbReference>
<organism evidence="2 3">
    <name type="scientific">Faecalibacterium prausnitzii</name>
    <dbReference type="NCBI Taxonomy" id="853"/>
    <lineage>
        <taxon>Bacteria</taxon>
        <taxon>Bacillati</taxon>
        <taxon>Bacillota</taxon>
        <taxon>Clostridia</taxon>
        <taxon>Eubacteriales</taxon>
        <taxon>Oscillospiraceae</taxon>
        <taxon>Faecalibacterium</taxon>
    </lineage>
</organism>
<evidence type="ECO:0000259" key="1">
    <source>
        <dbReference type="SMART" id="SM00382"/>
    </source>
</evidence>
<dbReference type="SUPFAM" id="SSF52540">
    <property type="entry name" value="P-loop containing nucleoside triphosphate hydrolases"/>
    <property type="match status" value="1"/>
</dbReference>
<dbReference type="SMART" id="SM00382">
    <property type="entry name" value="AAA"/>
    <property type="match status" value="1"/>
</dbReference>
<accession>A0A3E2U3F9</accession>
<name>A0A3E2U3F9_9FIRM</name>
<dbReference type="Pfam" id="PF01695">
    <property type="entry name" value="IstB_IS21"/>
    <property type="match status" value="1"/>
</dbReference>
<dbReference type="GO" id="GO:0005524">
    <property type="term" value="F:ATP binding"/>
    <property type="evidence" value="ECO:0007669"/>
    <property type="project" value="InterPro"/>
</dbReference>
<dbReference type="InterPro" id="IPR003593">
    <property type="entry name" value="AAA+_ATPase"/>
</dbReference>
<dbReference type="PANTHER" id="PTHR30050:SF4">
    <property type="entry name" value="ATP-BINDING PROTEIN RV3427C IN INSERTION SEQUENCE-RELATED"/>
    <property type="match status" value="1"/>
</dbReference>
<dbReference type="Proteomes" id="UP000260991">
    <property type="component" value="Unassembled WGS sequence"/>
</dbReference>
<dbReference type="InterPro" id="IPR027417">
    <property type="entry name" value="P-loop_NTPase"/>
</dbReference>
<dbReference type="GO" id="GO:0006260">
    <property type="term" value="P:DNA replication"/>
    <property type="evidence" value="ECO:0007669"/>
    <property type="project" value="TreeGrafter"/>
</dbReference>
<sequence length="326" mass="35521">MRTKNELYQEALRTVARRRQTARAKAEDARAEAEAAVPGLRHAEEEVRVRGIRCALAGAAGKDRTDAAAALTDARKKLADLLASSGRPADALEPHFTCRLCEDTGIVDGHTCSCVHKVMQQLRRSEIEALSSLSISSFDTMELRYYPARMDASLGEPVRSYMSTLLDDLRGYADEFDTTSESLMLLGNAGLGKTHAALAIAGEVLEKGFDVIYVSSPDFFSKLEALHFGSDPAGEEEMLLRTAAGADLLILDDLGSEFNSSFLISTLYSLLNNRLGAKLPTIVTTNITDGALLEKLYTEKISSRLSSFVPFLFMGDDIRAQKAEEA</sequence>
<comment type="caution">
    <text evidence="2">The sequence shown here is derived from an EMBL/GenBank/DDBJ whole genome shotgun (WGS) entry which is preliminary data.</text>
</comment>
<evidence type="ECO:0000313" key="2">
    <source>
        <dbReference type="EMBL" id="RGB90695.1"/>
    </source>
</evidence>
<dbReference type="EMBL" id="QVER01000012">
    <property type="protein sequence ID" value="RGB90695.1"/>
    <property type="molecule type" value="Genomic_DNA"/>
</dbReference>
<proteinExistence type="predicted"/>
<feature type="domain" description="AAA+ ATPase" evidence="1">
    <location>
        <begin position="179"/>
        <end position="302"/>
    </location>
</feature>
<protein>
    <submittedName>
        <fullName evidence="2">AAA family ATPase</fullName>
    </submittedName>
</protein>
<dbReference type="PRINTS" id="PR00051">
    <property type="entry name" value="DNAA"/>
</dbReference>
<dbReference type="AlphaFoldDB" id="A0A3E2U3F9"/>
<reference evidence="2 3" key="1">
    <citation type="submission" date="2018-08" db="EMBL/GenBank/DDBJ databases">
        <title>A genome reference for cultivated species of the human gut microbiota.</title>
        <authorList>
            <person name="Zou Y."/>
            <person name="Xue W."/>
            <person name="Luo G."/>
        </authorList>
    </citation>
    <scope>NUCLEOTIDE SEQUENCE [LARGE SCALE GENOMIC DNA]</scope>
    <source>
        <strain evidence="2 3">AF32-8AC</strain>
    </source>
</reference>
<dbReference type="NCBIfam" id="NF005304">
    <property type="entry name" value="PRK06835.1"/>
    <property type="match status" value="1"/>
</dbReference>